<evidence type="ECO:0000259" key="8">
    <source>
        <dbReference type="PROSITE" id="PS51845"/>
    </source>
</evidence>
<feature type="binding site" evidence="4">
    <location>
        <position position="566"/>
    </location>
    <ligand>
        <name>AMP</name>
        <dbReference type="ChEBI" id="CHEBI:456215"/>
    </ligand>
</feature>
<evidence type="ECO:0000256" key="1">
    <source>
        <dbReference type="ARBA" id="ARBA00022723"/>
    </source>
</evidence>
<keyword evidence="2 6" id="KW-0378">Hydrolase</keyword>
<dbReference type="Proteomes" id="UP001431209">
    <property type="component" value="Unassembled WGS sequence"/>
</dbReference>
<feature type="binding site" evidence="4">
    <location>
        <position position="617"/>
    </location>
    <ligand>
        <name>AMP</name>
        <dbReference type="ChEBI" id="CHEBI:456215"/>
    </ligand>
</feature>
<accession>A0AAW2YQQ2</accession>
<proteinExistence type="inferred from homology"/>
<dbReference type="GO" id="GO:0046872">
    <property type="term" value="F:metal ion binding"/>
    <property type="evidence" value="ECO:0007669"/>
    <property type="project" value="UniProtKB-KW"/>
</dbReference>
<feature type="binding site" evidence="4">
    <location>
        <position position="456"/>
    </location>
    <ligand>
        <name>AMP</name>
        <dbReference type="ChEBI" id="CHEBI:456215"/>
    </ligand>
</feature>
<feature type="region of interest" description="Disordered" evidence="7">
    <location>
        <begin position="309"/>
        <end position="331"/>
    </location>
</feature>
<dbReference type="Gene3D" id="1.10.1300.10">
    <property type="entry name" value="3'5'-cyclic nucleotide phosphodiesterase, catalytic domain"/>
    <property type="match status" value="1"/>
</dbReference>
<evidence type="ECO:0000256" key="6">
    <source>
        <dbReference type="RuleBase" id="RU363067"/>
    </source>
</evidence>
<dbReference type="PROSITE" id="PS00126">
    <property type="entry name" value="PDEASE_I_1"/>
    <property type="match status" value="1"/>
</dbReference>
<evidence type="ECO:0000256" key="3">
    <source>
        <dbReference type="PIRSR" id="PIRSR623088-1"/>
    </source>
</evidence>
<dbReference type="PANTHER" id="PTHR11347">
    <property type="entry name" value="CYCLIC NUCLEOTIDE PHOSPHODIESTERASE"/>
    <property type="match status" value="1"/>
</dbReference>
<dbReference type="InterPro" id="IPR036971">
    <property type="entry name" value="PDEase_catalytic_dom_sf"/>
</dbReference>
<dbReference type="PROSITE" id="PS51845">
    <property type="entry name" value="PDEASE_I_2"/>
    <property type="match status" value="1"/>
</dbReference>
<keyword evidence="10" id="KW-1185">Reference proteome</keyword>
<feature type="binding site" evidence="5">
    <location>
        <position position="419"/>
    </location>
    <ligand>
        <name>Zn(2+)</name>
        <dbReference type="ChEBI" id="CHEBI:29105"/>
        <label>1</label>
    </ligand>
</feature>
<protein>
    <recommendedName>
        <fullName evidence="6">Phosphodiesterase</fullName>
        <ecNumber evidence="6">3.1.4.-</ecNumber>
    </recommendedName>
</protein>
<evidence type="ECO:0000256" key="2">
    <source>
        <dbReference type="ARBA" id="ARBA00022801"/>
    </source>
</evidence>
<dbReference type="InterPro" id="IPR023174">
    <property type="entry name" value="PDEase_CS"/>
</dbReference>
<evidence type="ECO:0000313" key="9">
    <source>
        <dbReference type="EMBL" id="KAL0479688.1"/>
    </source>
</evidence>
<dbReference type="SUPFAM" id="SSF109604">
    <property type="entry name" value="HD-domain/PDEase-like"/>
    <property type="match status" value="1"/>
</dbReference>
<feature type="domain" description="PDEase" evidence="8">
    <location>
        <begin position="337"/>
        <end position="660"/>
    </location>
</feature>
<dbReference type="InterPro" id="IPR003607">
    <property type="entry name" value="HD/PDEase_dom"/>
</dbReference>
<dbReference type="GO" id="GO:0004114">
    <property type="term" value="F:3',5'-cyclic-nucleotide phosphodiesterase activity"/>
    <property type="evidence" value="ECO:0007669"/>
    <property type="project" value="InterPro"/>
</dbReference>
<evidence type="ECO:0000256" key="5">
    <source>
        <dbReference type="PIRSR" id="PIRSR623088-3"/>
    </source>
</evidence>
<feature type="binding site" evidence="5">
    <location>
        <position position="455"/>
    </location>
    <ligand>
        <name>Zn(2+)</name>
        <dbReference type="ChEBI" id="CHEBI:29105"/>
        <label>1</label>
    </ligand>
</feature>
<feature type="binding site" evidence="5">
    <location>
        <position position="566"/>
    </location>
    <ligand>
        <name>Zn(2+)</name>
        <dbReference type="ChEBI" id="CHEBI:29105"/>
        <label>1</label>
    </ligand>
</feature>
<organism evidence="9 10">
    <name type="scientific">Acrasis kona</name>
    <dbReference type="NCBI Taxonomy" id="1008807"/>
    <lineage>
        <taxon>Eukaryota</taxon>
        <taxon>Discoba</taxon>
        <taxon>Heterolobosea</taxon>
        <taxon>Tetramitia</taxon>
        <taxon>Eutetramitia</taxon>
        <taxon>Acrasidae</taxon>
        <taxon>Acrasis</taxon>
    </lineage>
</organism>
<feature type="active site" description="Proton donor" evidence="3">
    <location>
        <position position="415"/>
    </location>
</feature>
<dbReference type="EC" id="3.1.4.-" evidence="6"/>
<dbReference type="Pfam" id="PF00233">
    <property type="entry name" value="PDEase_I"/>
    <property type="match status" value="1"/>
</dbReference>
<evidence type="ECO:0000313" key="10">
    <source>
        <dbReference type="Proteomes" id="UP001431209"/>
    </source>
</evidence>
<sequence>MGSGCSAIESKGTVKPAKSTTFSSYAASLPKLFCDAYISGTKYLCSCNATTNHKAIIFACTDAHKHCHQKLVHPDEFKDIKEQIEKSQRNKDKKIDWETFFSSLKNAFYNKKVVIEMDSGRGSGNENCILGITLEFPNGFEKSSFSLRLRPVMDKWSSVSTAFLEPLYQFYAIRTETSPTEKVDELEKQLKLLKEKHIFLEKKHDVSDPSQNTNKSEDEEKKAANKTPLEDQQPSMNSEEVIKFLKEIKKKFIQTKAISESEHDSLNAVLKTISLNQLYTIQLDKKITKDYDGEVIAWIKKKYSLQDSQDAHKRSRKEKDKEPTVSNADFKKNMDSSSIDKMKTRQDIVNMFDSVDQWNFDILSLSELTEGQALFTTAYTLFVKYDLLNKFGINEQVLINFLKAVQDGYNDVPYHNAMHAADVLQALHYVIMKGGMSQYLSDEDMLAAFIAAIVHDYDHPGLNNTFMINSQSYLATLYNDRSVLENHHCAQAFEIMRSKDSNILQYLQDEQIKDIRETIIQMVLATDMNQHSKILSLFKGRLEAESDFSQKDDVRLALQIAIKVADVSNSSRPTDLYLKWAERLGAEYYIQGDKERELSLPISPFCDRTKPSLNNLQTMFISMIVEPMFIDFAQLLPNMKFTLDHIGKNKEYWADNAAEIDQPKQM</sequence>
<dbReference type="CDD" id="cd00077">
    <property type="entry name" value="HDc"/>
    <property type="match status" value="1"/>
</dbReference>
<dbReference type="AlphaFoldDB" id="A0AAW2YQQ2"/>
<dbReference type="InterPro" id="IPR023088">
    <property type="entry name" value="PDEase"/>
</dbReference>
<dbReference type="PRINTS" id="PR00387">
    <property type="entry name" value="PDIESTERASE1"/>
</dbReference>
<dbReference type="InterPro" id="IPR002073">
    <property type="entry name" value="PDEase_catalytic_dom"/>
</dbReference>
<dbReference type="SMART" id="SM00471">
    <property type="entry name" value="HDc"/>
    <property type="match status" value="1"/>
</dbReference>
<comment type="cofactor">
    <cofactor evidence="6">
        <name>a divalent metal cation</name>
        <dbReference type="ChEBI" id="CHEBI:60240"/>
    </cofactor>
    <text evidence="6">Binds 2 divalent metal cations per subunit. Site 1 may preferentially bind zinc ions, while site 2 has a preference for magnesium and/or manganese ions.</text>
</comment>
<dbReference type="GO" id="GO:0007165">
    <property type="term" value="P:signal transduction"/>
    <property type="evidence" value="ECO:0007669"/>
    <property type="project" value="InterPro"/>
</dbReference>
<gene>
    <name evidence="9" type="ORF">AKO1_007520</name>
</gene>
<evidence type="ECO:0000256" key="7">
    <source>
        <dbReference type="SAM" id="MobiDB-lite"/>
    </source>
</evidence>
<feature type="binding site" evidence="5">
    <location>
        <position position="456"/>
    </location>
    <ligand>
        <name>Zn(2+)</name>
        <dbReference type="ChEBI" id="CHEBI:29105"/>
        <label>1</label>
    </ligand>
</feature>
<feature type="binding site" evidence="4">
    <location>
        <begin position="415"/>
        <end position="419"/>
    </location>
    <ligand>
        <name>AMP</name>
        <dbReference type="ChEBI" id="CHEBI:456215"/>
    </ligand>
</feature>
<evidence type="ECO:0000256" key="4">
    <source>
        <dbReference type="PIRSR" id="PIRSR623088-2"/>
    </source>
</evidence>
<feature type="region of interest" description="Disordered" evidence="7">
    <location>
        <begin position="204"/>
        <end position="236"/>
    </location>
</feature>
<keyword evidence="1 5" id="KW-0479">Metal-binding</keyword>
<reference evidence="9 10" key="1">
    <citation type="submission" date="2024-03" db="EMBL/GenBank/DDBJ databases">
        <title>The Acrasis kona genome and developmental transcriptomes reveal deep origins of eukaryotic multicellular pathways.</title>
        <authorList>
            <person name="Sheikh S."/>
            <person name="Fu C.-J."/>
            <person name="Brown M.W."/>
            <person name="Baldauf S.L."/>
        </authorList>
    </citation>
    <scope>NUCLEOTIDE SEQUENCE [LARGE SCALE GENOMIC DNA]</scope>
    <source>
        <strain evidence="9 10">ATCC MYA-3509</strain>
    </source>
</reference>
<comment type="similarity">
    <text evidence="6">Belongs to the cyclic nucleotide phosphodiesterase family.</text>
</comment>
<dbReference type="EMBL" id="JAOPGA020000586">
    <property type="protein sequence ID" value="KAL0479688.1"/>
    <property type="molecule type" value="Genomic_DNA"/>
</dbReference>
<feature type="binding site" evidence="5">
    <location>
        <position position="456"/>
    </location>
    <ligand>
        <name>Zn(2+)</name>
        <dbReference type="ChEBI" id="CHEBI:29105"/>
        <label>2</label>
    </ligand>
</feature>
<name>A0AAW2YQQ2_9EUKA</name>
<comment type="caution">
    <text evidence="9">The sequence shown here is derived from an EMBL/GenBank/DDBJ whole genome shotgun (WGS) entry which is preliminary data.</text>
</comment>